<dbReference type="PANTHER" id="PTHR15561">
    <property type="entry name" value="CALCITONIN GENE-RELATED PEPTIDE-RECEPTOR COMPONENT PROTEIN"/>
    <property type="match status" value="1"/>
</dbReference>
<evidence type="ECO:0000256" key="9">
    <source>
        <dbReference type="ARBA" id="ARBA00023242"/>
    </source>
</evidence>
<accession>A0A913XKE5</accession>
<dbReference type="AlphaFoldDB" id="A0A913XKE5"/>
<keyword evidence="17" id="KW-1185">Reference proteome</keyword>
<comment type="subcellular location">
    <subcellularLocation>
        <location evidence="2">Cell membrane</location>
        <topology evidence="2">Peripheral membrane protein</topology>
        <orientation evidence="2">Cytoplasmic side</orientation>
    </subcellularLocation>
    <subcellularLocation>
        <location evidence="1">Nucleus</location>
    </subcellularLocation>
</comment>
<dbReference type="RefSeq" id="XP_020905801.1">
    <property type="nucleotide sequence ID" value="XM_021050142.2"/>
</dbReference>
<dbReference type="InterPro" id="IPR038846">
    <property type="entry name" value="RPC9"/>
</dbReference>
<dbReference type="Pfam" id="PF03874">
    <property type="entry name" value="RNA_pol_Rpb4"/>
    <property type="match status" value="1"/>
</dbReference>
<keyword evidence="9" id="KW-0539">Nucleus</keyword>
<evidence type="ECO:0000256" key="6">
    <source>
        <dbReference type="ARBA" id="ARBA00022478"/>
    </source>
</evidence>
<keyword evidence="5" id="KW-1003">Cell membrane</keyword>
<evidence type="ECO:0000256" key="2">
    <source>
        <dbReference type="ARBA" id="ARBA00004413"/>
    </source>
</evidence>
<comment type="subunit">
    <text evidence="11">Component of the RNA polymerase III complex consisting of 17 subunits: a ten-subunit horseshoe-shaped catalytic core composed of POLR3A/RPC1, POLR3B/RPC2, POLR1C/RPAC1, POLR1D/RPAC2, POLR3K/RPC10, POLR2E/RPABC1, POLR2F/RPABC2, POLR2H/RPABC3, POLR2K/RPABC4 and POLR2L/RPABC5; a mobile stalk composed of two subunits POLR3H/RPC8 and CRCP/RPC9, protruding from the core and functioning primarily in transcription initiation; and additional subunits homologous to general transcription factors of the RNA polymerase II machinery, POLR3C/RPC3-POLR3F/RPC6-POLR3G/RPC7 heterotrimer required for transcription initiation and POLR3D/RPC4-POLR3E/RPC5 heterodimer involved in both transcription initiation and termination.</text>
</comment>
<evidence type="ECO:0000256" key="14">
    <source>
        <dbReference type="SAM" id="MobiDB-lite"/>
    </source>
</evidence>
<name>A0A913XKE5_EXADI</name>
<dbReference type="InterPro" id="IPR006590">
    <property type="entry name" value="RNA_pol_Rpb4/RPC9_core"/>
</dbReference>
<proteinExistence type="inferred from homology"/>
<keyword evidence="7" id="KW-0472">Membrane</keyword>
<dbReference type="GO" id="GO:0006384">
    <property type="term" value="P:transcription initiation at RNA polymerase III promoter"/>
    <property type="evidence" value="ECO:0007669"/>
    <property type="project" value="InterPro"/>
</dbReference>
<evidence type="ECO:0000256" key="12">
    <source>
        <dbReference type="ARBA" id="ARBA00045808"/>
    </source>
</evidence>
<dbReference type="GO" id="GO:0000166">
    <property type="term" value="F:nucleotide binding"/>
    <property type="evidence" value="ECO:0007669"/>
    <property type="project" value="InterPro"/>
</dbReference>
<evidence type="ECO:0000256" key="13">
    <source>
        <dbReference type="ARBA" id="ARBA00073026"/>
    </source>
</evidence>
<comment type="function">
    <text evidence="12">DNA-dependent RNA polymerase catalyzes the transcription of DNA into RNA using the four ribonucleoside triphosphates as substrates. Specific peripheric component of RNA polymerase III (Pol III) which synthesizes small non-coding RNAs including 5S rRNA, snRNAs, tRNAs and miRNAs from at least 500 distinct genomic loci. With POLR3H/RPC8 forms a mobile stalk that protrudes from Pol III core and functions primarily in transcription initiation. Pol III plays a key role in sensing and limiting infection by intracellular bacteria and DNA viruses. Acts as nuclear and cytosolic DNA sensor involved in innate immune response. Can sense non-self dsDNA that serves as template for transcription into dsRNA. The non-self RNA polymerase III transcripts, such as Epstein-Barr virus-encoded RNAs (EBERs) induce type I interferon and NF-kappa-B through the RIG-I pathway.</text>
</comment>
<dbReference type="GO" id="GO:0005666">
    <property type="term" value="C:RNA polymerase III complex"/>
    <property type="evidence" value="ECO:0007669"/>
    <property type="project" value="InterPro"/>
</dbReference>
<protein>
    <recommendedName>
        <fullName evidence="4">DNA-directed RNA polymerase III subunit RPC9</fullName>
    </recommendedName>
    <alternativeName>
        <fullName evidence="13">DNA-directed RNA polymerase III subunit rpc9</fullName>
    </alternativeName>
</protein>
<reference evidence="16" key="1">
    <citation type="submission" date="2022-11" db="UniProtKB">
        <authorList>
            <consortium name="EnsemblMetazoa"/>
        </authorList>
    </citation>
    <scope>IDENTIFICATION</scope>
</reference>
<dbReference type="SUPFAM" id="SSF47819">
    <property type="entry name" value="HRDC-like"/>
    <property type="match status" value="1"/>
</dbReference>
<comment type="function">
    <text evidence="10">Accessory protein for the calcitonin gene-related peptide (CGRP) receptor. It modulates CGRP responsiveness in a variety of tissues.</text>
</comment>
<dbReference type="PANTHER" id="PTHR15561:SF0">
    <property type="entry name" value="DNA-DIRECTED RNA POLYMERASE III SUBUNIT RPC9"/>
    <property type="match status" value="1"/>
</dbReference>
<dbReference type="GeneID" id="110243985"/>
<dbReference type="GO" id="GO:0005886">
    <property type="term" value="C:plasma membrane"/>
    <property type="evidence" value="ECO:0007669"/>
    <property type="project" value="UniProtKB-SubCell"/>
</dbReference>
<keyword evidence="8" id="KW-0804">Transcription</keyword>
<dbReference type="FunFam" id="1.20.1250.40:FF:000002">
    <property type="entry name" value="DNA-directed RNA polymerase III subunit RPC9"/>
    <property type="match status" value="1"/>
</dbReference>
<feature type="compositionally biased region" description="Acidic residues" evidence="14">
    <location>
        <begin position="135"/>
        <end position="151"/>
    </location>
</feature>
<dbReference type="SMART" id="SM00657">
    <property type="entry name" value="RPOL4c"/>
    <property type="match status" value="1"/>
</dbReference>
<dbReference type="InterPro" id="IPR038324">
    <property type="entry name" value="Rpb4/RPC9_sf"/>
</dbReference>
<keyword evidence="6" id="KW-0240">DNA-directed RNA polymerase</keyword>
<organism evidence="16 17">
    <name type="scientific">Exaiptasia diaphana</name>
    <name type="common">Tropical sea anemone</name>
    <name type="synonym">Aiptasia pulchella</name>
    <dbReference type="NCBI Taxonomy" id="2652724"/>
    <lineage>
        <taxon>Eukaryota</taxon>
        <taxon>Metazoa</taxon>
        <taxon>Cnidaria</taxon>
        <taxon>Anthozoa</taxon>
        <taxon>Hexacorallia</taxon>
        <taxon>Actiniaria</taxon>
        <taxon>Aiptasiidae</taxon>
        <taxon>Exaiptasia</taxon>
    </lineage>
</organism>
<feature type="domain" description="RNA polymerase Rpb4/RPC9 core" evidence="15">
    <location>
        <begin position="1"/>
        <end position="125"/>
    </location>
</feature>
<evidence type="ECO:0000256" key="10">
    <source>
        <dbReference type="ARBA" id="ARBA00043924"/>
    </source>
</evidence>
<dbReference type="InterPro" id="IPR005574">
    <property type="entry name" value="Rpb4/RPC9"/>
</dbReference>
<evidence type="ECO:0000313" key="16">
    <source>
        <dbReference type="EnsemblMetazoa" id="XP_020905801.1"/>
    </source>
</evidence>
<evidence type="ECO:0000256" key="5">
    <source>
        <dbReference type="ARBA" id="ARBA00022475"/>
    </source>
</evidence>
<dbReference type="InterPro" id="IPR010997">
    <property type="entry name" value="HRDC-like_sf"/>
</dbReference>
<dbReference type="OMA" id="VMIINLR"/>
<evidence type="ECO:0000256" key="7">
    <source>
        <dbReference type="ARBA" id="ARBA00023136"/>
    </source>
</evidence>
<dbReference type="Proteomes" id="UP000887567">
    <property type="component" value="Unplaced"/>
</dbReference>
<comment type="similarity">
    <text evidence="3">Belongs to the eukaryotic RPC9 RNA polymerase subunit family.</text>
</comment>
<evidence type="ECO:0000256" key="1">
    <source>
        <dbReference type="ARBA" id="ARBA00004123"/>
    </source>
</evidence>
<dbReference type="OrthoDB" id="1746530at2759"/>
<evidence type="ECO:0000256" key="4">
    <source>
        <dbReference type="ARBA" id="ARBA00016672"/>
    </source>
</evidence>
<sequence>MEVLKEKSVMLSNFEVYQLLQEAETKTSKSKSIKKHQVNLATISYEARKYLEKTPCKHQNAEVIEDFLKSLAPFNLTKAEKLQLLNLRPETHVEIQLIIEESVERFKTEEEIQELLDIVAKLPSDHKETISKDEIGDEEMEEEKDNEIENE</sequence>
<feature type="region of interest" description="Disordered" evidence="14">
    <location>
        <begin position="127"/>
        <end position="151"/>
    </location>
</feature>
<evidence type="ECO:0000256" key="8">
    <source>
        <dbReference type="ARBA" id="ARBA00023163"/>
    </source>
</evidence>
<evidence type="ECO:0000259" key="15">
    <source>
        <dbReference type="SMART" id="SM00657"/>
    </source>
</evidence>
<evidence type="ECO:0000256" key="11">
    <source>
        <dbReference type="ARBA" id="ARBA00044007"/>
    </source>
</evidence>
<dbReference type="EnsemblMetazoa" id="XM_021050142.2">
    <property type="protein sequence ID" value="XP_020905801.1"/>
    <property type="gene ID" value="LOC110243985"/>
</dbReference>
<evidence type="ECO:0000256" key="3">
    <source>
        <dbReference type="ARBA" id="ARBA00006898"/>
    </source>
</evidence>
<evidence type="ECO:0000313" key="17">
    <source>
        <dbReference type="Proteomes" id="UP000887567"/>
    </source>
</evidence>
<dbReference type="Gene3D" id="1.20.1250.40">
    <property type="match status" value="1"/>
</dbReference>
<dbReference type="KEGG" id="epa:110243985"/>